<dbReference type="InterPro" id="IPR013249">
    <property type="entry name" value="RNA_pol_sigma70_r4_t2"/>
</dbReference>
<dbReference type="Gene3D" id="1.10.1740.10">
    <property type="match status" value="1"/>
</dbReference>
<feature type="region of interest" description="Disordered" evidence="5">
    <location>
        <begin position="1"/>
        <end position="44"/>
    </location>
</feature>
<name>Q3BX28_XANE5</name>
<dbReference type="EMBL" id="AM039952">
    <property type="protein sequence ID" value="CAJ22585.1"/>
    <property type="molecule type" value="Genomic_DNA"/>
</dbReference>
<dbReference type="PANTHER" id="PTHR43133">
    <property type="entry name" value="RNA POLYMERASE ECF-TYPE SIGMA FACTO"/>
    <property type="match status" value="1"/>
</dbReference>
<evidence type="ECO:0000256" key="1">
    <source>
        <dbReference type="ARBA" id="ARBA00010641"/>
    </source>
</evidence>
<accession>Q3BX28</accession>
<dbReference type="Pfam" id="PF08281">
    <property type="entry name" value="Sigma70_r4_2"/>
    <property type="match status" value="1"/>
</dbReference>
<dbReference type="SUPFAM" id="SSF88946">
    <property type="entry name" value="Sigma2 domain of RNA polymerase sigma factors"/>
    <property type="match status" value="1"/>
</dbReference>
<evidence type="ECO:0000313" key="8">
    <source>
        <dbReference type="Proteomes" id="UP000007069"/>
    </source>
</evidence>
<evidence type="ECO:0000256" key="4">
    <source>
        <dbReference type="ARBA" id="ARBA00023163"/>
    </source>
</evidence>
<dbReference type="InterPro" id="IPR013325">
    <property type="entry name" value="RNA_pol_sigma_r2"/>
</dbReference>
<keyword evidence="3" id="KW-0731">Sigma factor</keyword>
<dbReference type="SUPFAM" id="SSF88659">
    <property type="entry name" value="Sigma3 and sigma4 domains of RNA polymerase sigma factors"/>
    <property type="match status" value="1"/>
</dbReference>
<dbReference type="NCBIfam" id="NF006550">
    <property type="entry name" value="PRK09047.1"/>
    <property type="match status" value="1"/>
</dbReference>
<evidence type="ECO:0000256" key="5">
    <source>
        <dbReference type="SAM" id="MobiDB-lite"/>
    </source>
</evidence>
<dbReference type="NCBIfam" id="TIGR02937">
    <property type="entry name" value="sigma70-ECF"/>
    <property type="match status" value="1"/>
</dbReference>
<evidence type="ECO:0000256" key="3">
    <source>
        <dbReference type="ARBA" id="ARBA00023082"/>
    </source>
</evidence>
<keyword evidence="4" id="KW-0804">Transcription</keyword>
<sequence>MPQHHHRPDQHDAVDEVGTGHQRRMQDHRHPRDDHMAGDGRQHEDVQRYESVAHRLWLHWPVRPADHTHATPVRAPVNRIRARPLTSYRLRGSYAVLVGTPFDPQATAPAATAPVSLDAFLAGIGPRAFRFAEAGLRHREDALDAVQDAMVKLLGYRERPAEEWTPLFWSILRSRIIDLQRRRSFRLKFWAPAERADDEGPIDWADPGTGPVDEQQHRQAYQRLVDALRTLPARQREAFTLRVLEDLDVATTAKAMGCSEGSVKTHLSRARDALQKQFEDFL</sequence>
<dbReference type="PANTHER" id="PTHR43133:SF64">
    <property type="entry name" value="ECF SIGMA FACTOR"/>
    <property type="match status" value="1"/>
</dbReference>
<dbReference type="HOGENOM" id="CLU_986766_0_0_6"/>
<dbReference type="InterPro" id="IPR013324">
    <property type="entry name" value="RNA_pol_sigma_r3/r4-like"/>
</dbReference>
<proteinExistence type="inferred from homology"/>
<protein>
    <submittedName>
        <fullName evidence="7">RNA polymerase ECF-type sigma factor</fullName>
    </submittedName>
</protein>
<comment type="similarity">
    <text evidence="1">Belongs to the sigma-70 factor family. ECF subfamily.</text>
</comment>
<dbReference type="Proteomes" id="UP000007069">
    <property type="component" value="Chromosome"/>
</dbReference>
<evidence type="ECO:0000313" key="7">
    <source>
        <dbReference type="EMBL" id="CAJ22585.1"/>
    </source>
</evidence>
<dbReference type="GO" id="GO:0003677">
    <property type="term" value="F:DNA binding"/>
    <property type="evidence" value="ECO:0007669"/>
    <property type="project" value="InterPro"/>
</dbReference>
<dbReference type="CDD" id="cd06171">
    <property type="entry name" value="Sigma70_r4"/>
    <property type="match status" value="1"/>
</dbReference>
<dbReference type="InterPro" id="IPR036388">
    <property type="entry name" value="WH-like_DNA-bd_sf"/>
</dbReference>
<dbReference type="Gene3D" id="1.10.10.10">
    <property type="entry name" value="Winged helix-like DNA-binding domain superfamily/Winged helix DNA-binding domain"/>
    <property type="match status" value="1"/>
</dbReference>
<evidence type="ECO:0000259" key="6">
    <source>
        <dbReference type="Pfam" id="PF08281"/>
    </source>
</evidence>
<keyword evidence="2" id="KW-0805">Transcription regulation</keyword>
<feature type="domain" description="RNA polymerase sigma factor 70 region 4 type 2" evidence="6">
    <location>
        <begin position="222"/>
        <end position="274"/>
    </location>
</feature>
<feature type="compositionally biased region" description="Basic and acidic residues" evidence="5">
    <location>
        <begin position="24"/>
        <end position="44"/>
    </location>
</feature>
<dbReference type="InterPro" id="IPR014284">
    <property type="entry name" value="RNA_pol_sigma-70_dom"/>
</dbReference>
<dbReference type="AlphaFoldDB" id="Q3BX28"/>
<organism evidence="8">
    <name type="scientific">Xanthomonas euvesicatoria pv. vesicatoria (strain 85-10)</name>
    <name type="common">Xanthomonas campestris pv. vesicatoria</name>
    <dbReference type="NCBI Taxonomy" id="316273"/>
    <lineage>
        <taxon>Bacteria</taxon>
        <taxon>Pseudomonadati</taxon>
        <taxon>Pseudomonadota</taxon>
        <taxon>Gammaproteobacteria</taxon>
        <taxon>Lysobacterales</taxon>
        <taxon>Lysobacteraceae</taxon>
        <taxon>Xanthomonas</taxon>
    </lineage>
</organism>
<evidence type="ECO:0000256" key="2">
    <source>
        <dbReference type="ARBA" id="ARBA00023015"/>
    </source>
</evidence>
<dbReference type="eggNOG" id="COG1595">
    <property type="taxonomic scope" value="Bacteria"/>
</dbReference>
<dbReference type="GO" id="GO:0006352">
    <property type="term" value="P:DNA-templated transcription initiation"/>
    <property type="evidence" value="ECO:0007669"/>
    <property type="project" value="InterPro"/>
</dbReference>
<dbReference type="KEGG" id="xcv:XCV0954"/>
<dbReference type="GO" id="GO:0016987">
    <property type="term" value="F:sigma factor activity"/>
    <property type="evidence" value="ECO:0007669"/>
    <property type="project" value="UniProtKB-KW"/>
</dbReference>
<gene>
    <name evidence="7" type="primary">rpoE1</name>
    <name evidence="7" type="ordered locus">XCV0954</name>
</gene>
<dbReference type="STRING" id="456327.BJD11_17995"/>
<reference evidence="7 8" key="1">
    <citation type="journal article" date="2005" name="J. Bacteriol.">
        <title>Insights into genome plasticity and pathogenicity of the plant pathogenic Bacterium Xanthomonas campestris pv. vesicatoria revealed by the complete genome sequence.</title>
        <authorList>
            <person name="Thieme F."/>
            <person name="Koebnik R."/>
            <person name="Bekel T."/>
            <person name="Berger C."/>
            <person name="Boch J."/>
            <person name="Buettner D."/>
            <person name="Caldana C."/>
            <person name="Gaigalat L."/>
            <person name="Goesmann A."/>
            <person name="Kay S."/>
            <person name="Kirchner O."/>
            <person name="Lanz C."/>
            <person name="Linke B."/>
            <person name="McHardy A.C."/>
            <person name="Meyer F."/>
            <person name="Mittenhuber G."/>
            <person name="Nies D.H."/>
            <person name="Niesbach-Kloesgen U."/>
            <person name="Patschkowski T."/>
            <person name="Rueckert C."/>
            <person name="Rupp O."/>
            <person name="Schneicker S."/>
            <person name="Schuster S.C."/>
            <person name="Vorhoelter F.J."/>
            <person name="Weber E."/>
            <person name="Puehler A."/>
            <person name="Bonas U."/>
            <person name="Bartels D."/>
            <person name="Kaiser O."/>
        </authorList>
    </citation>
    <scope>NUCLEOTIDE SEQUENCE [LARGE SCALE GENOMIC DNA]</scope>
    <source>
        <strain evidence="7 8">85-10</strain>
    </source>
</reference>
<dbReference type="InterPro" id="IPR039425">
    <property type="entry name" value="RNA_pol_sigma-70-like"/>
</dbReference>